<dbReference type="PANTHER" id="PTHR43685">
    <property type="entry name" value="GLYCOSYLTRANSFERASE"/>
    <property type="match status" value="1"/>
</dbReference>
<dbReference type="InterPro" id="IPR050834">
    <property type="entry name" value="Glycosyltransf_2"/>
</dbReference>
<keyword evidence="4" id="KW-1185">Reference proteome</keyword>
<gene>
    <name evidence="3" type="ORF">J2T15_001651</name>
</gene>
<protein>
    <recommendedName>
        <fullName evidence="2">Glycosyltransferase 2-like domain-containing protein</fullName>
    </recommendedName>
</protein>
<evidence type="ECO:0000313" key="4">
    <source>
        <dbReference type="Proteomes" id="UP001229346"/>
    </source>
</evidence>
<feature type="domain" description="Glycosyltransferase 2-like" evidence="2">
    <location>
        <begin position="186"/>
        <end position="291"/>
    </location>
</feature>
<evidence type="ECO:0000256" key="1">
    <source>
        <dbReference type="ARBA" id="ARBA00006739"/>
    </source>
</evidence>
<comment type="similarity">
    <text evidence="1">Belongs to the glycosyltransferase 2 family.</text>
</comment>
<organism evidence="3 4">
    <name type="scientific">Paenibacillus harenae</name>
    <dbReference type="NCBI Taxonomy" id="306543"/>
    <lineage>
        <taxon>Bacteria</taxon>
        <taxon>Bacillati</taxon>
        <taxon>Bacillota</taxon>
        <taxon>Bacilli</taxon>
        <taxon>Bacillales</taxon>
        <taxon>Paenibacillaceae</taxon>
        <taxon>Paenibacillus</taxon>
    </lineage>
</organism>
<evidence type="ECO:0000313" key="3">
    <source>
        <dbReference type="EMBL" id="MDQ0112216.1"/>
    </source>
</evidence>
<dbReference type="CDD" id="cd00761">
    <property type="entry name" value="Glyco_tranf_GTA_type"/>
    <property type="match status" value="1"/>
</dbReference>
<dbReference type="RefSeq" id="WP_307202877.1">
    <property type="nucleotide sequence ID" value="NZ_JAUSSU010000003.1"/>
</dbReference>
<dbReference type="Pfam" id="PF00535">
    <property type="entry name" value="Glycos_transf_2"/>
    <property type="match status" value="1"/>
</dbReference>
<comment type="caution">
    <text evidence="3">The sequence shown here is derived from an EMBL/GenBank/DDBJ whole genome shotgun (WGS) entry which is preliminary data.</text>
</comment>
<name>A0ABT9TXY1_PAEHA</name>
<dbReference type="SUPFAM" id="SSF53448">
    <property type="entry name" value="Nucleotide-diphospho-sugar transferases"/>
    <property type="match status" value="1"/>
</dbReference>
<dbReference type="Gene3D" id="3.90.550.10">
    <property type="entry name" value="Spore Coat Polysaccharide Biosynthesis Protein SpsA, Chain A"/>
    <property type="match status" value="1"/>
</dbReference>
<dbReference type="InterPro" id="IPR029044">
    <property type="entry name" value="Nucleotide-diphossugar_trans"/>
</dbReference>
<sequence>MLVFILDSKNIAAAKKTERSVQSAIPDCSCVLIEFNYAMQMNQILAGYNEPFFLAFFAGEQLEPGFQNQLEHWISCISDHDAGIVIDTEANPSRGPFLWQTRAVKSGAFPGFRTAELLPFERYVLLDKQYELEGIWEFKLRKSDKWLPKPKSNEGWRKLGSEEKFILPILQTKHDNEPSAIRPYITVVICSFNNADYLLWAVRSVCKQSYQAWELMIVDDGSTDGTHEKWLASPFSSHSGIRFIRNETNKGKAFCLNQALSAANGKWLLELDSDDWLDTACLQTLVDQSAISPEAGMIYADHMNWHERRDKSLILNVPQYDQSQMTVDKLLRDALPLAPRMYSMQAISALGGWSVDDPFQGRLYEDFQMLARIMLCRPVSYIPKALYHRRIRSSSVTHRHPDCYKTWTRWMLDFIRPE</sequence>
<proteinExistence type="inferred from homology"/>
<reference evidence="3 4" key="1">
    <citation type="submission" date="2023-07" db="EMBL/GenBank/DDBJ databases">
        <title>Sorghum-associated microbial communities from plants grown in Nebraska, USA.</title>
        <authorList>
            <person name="Schachtman D."/>
        </authorList>
    </citation>
    <scope>NUCLEOTIDE SEQUENCE [LARGE SCALE GENOMIC DNA]</scope>
    <source>
        <strain evidence="3 4">CC482</strain>
    </source>
</reference>
<dbReference type="PANTHER" id="PTHR43685:SF11">
    <property type="entry name" value="GLYCOSYLTRANSFERASE TAGX-RELATED"/>
    <property type="match status" value="1"/>
</dbReference>
<evidence type="ECO:0000259" key="2">
    <source>
        <dbReference type="Pfam" id="PF00535"/>
    </source>
</evidence>
<dbReference type="Proteomes" id="UP001229346">
    <property type="component" value="Unassembled WGS sequence"/>
</dbReference>
<dbReference type="InterPro" id="IPR001173">
    <property type="entry name" value="Glyco_trans_2-like"/>
</dbReference>
<accession>A0ABT9TXY1</accession>
<dbReference type="EMBL" id="JAUSSU010000003">
    <property type="protein sequence ID" value="MDQ0112216.1"/>
    <property type="molecule type" value="Genomic_DNA"/>
</dbReference>